<accession>A0A034WK02</accession>
<reference evidence="3" key="1">
    <citation type="journal article" date="2014" name="BMC Genomics">
        <title>Characterizing the developmental transcriptome of the oriental fruit fly, Bactrocera dorsalis (Diptera: Tephritidae) through comparative genomic analysis with Drosophila melanogaster utilizing modENCODE datasets.</title>
        <authorList>
            <person name="Geib S.M."/>
            <person name="Calla B."/>
            <person name="Hall B."/>
            <person name="Hou S."/>
            <person name="Manoukis N.C."/>
        </authorList>
    </citation>
    <scope>NUCLEOTIDE SEQUENCE</scope>
    <source>
        <strain evidence="3">Punador</strain>
    </source>
</reference>
<organism evidence="3">
    <name type="scientific">Bactrocera dorsalis</name>
    <name type="common">Oriental fruit fly</name>
    <name type="synonym">Dacus dorsalis</name>
    <dbReference type="NCBI Taxonomy" id="27457"/>
    <lineage>
        <taxon>Eukaryota</taxon>
        <taxon>Metazoa</taxon>
        <taxon>Ecdysozoa</taxon>
        <taxon>Arthropoda</taxon>
        <taxon>Hexapoda</taxon>
        <taxon>Insecta</taxon>
        <taxon>Pterygota</taxon>
        <taxon>Neoptera</taxon>
        <taxon>Endopterygota</taxon>
        <taxon>Diptera</taxon>
        <taxon>Brachycera</taxon>
        <taxon>Muscomorpha</taxon>
        <taxon>Tephritoidea</taxon>
        <taxon>Tephritidae</taxon>
        <taxon>Bactrocera</taxon>
        <taxon>Bactrocera</taxon>
    </lineage>
</organism>
<evidence type="ECO:0000256" key="1">
    <source>
        <dbReference type="SAM" id="MobiDB-lite"/>
    </source>
</evidence>
<keyword evidence="2" id="KW-0812">Transmembrane</keyword>
<protein>
    <submittedName>
        <fullName evidence="3">Uncharacterized protein</fullName>
    </submittedName>
</protein>
<feature type="non-terminal residue" evidence="3">
    <location>
        <position position="1"/>
    </location>
</feature>
<name>A0A034WK02_BACDO</name>
<keyword evidence="2" id="KW-0472">Membrane</keyword>
<feature type="transmembrane region" description="Helical" evidence="2">
    <location>
        <begin position="28"/>
        <end position="55"/>
    </location>
</feature>
<dbReference type="AlphaFoldDB" id="A0A034WK02"/>
<keyword evidence="2" id="KW-1133">Transmembrane helix</keyword>
<sequence>LKVNGTTGSGNQLSFLIQNFESKMFKRLCVTLFLAFSAFSCLTVVNAAAVSHIAFMKDANFKPKCPLTVQTEPLQKPLVLLRLSQSSLDATGAELAEQEEADMDVSEENGDEIEHKHNPNGYRLVELNKAQLQKLIDSGKLQLVEKPGTSSSAAMLQVHNEDADDWVADDERSKKRPWRKIQRIIRRQLVKKPKRYFKKIAHQIG</sequence>
<feature type="region of interest" description="Disordered" evidence="1">
    <location>
        <begin position="98"/>
        <end position="118"/>
    </location>
</feature>
<dbReference type="OrthoDB" id="7978767at2759"/>
<dbReference type="EMBL" id="GAKP01004492">
    <property type="protein sequence ID" value="JAC54460.1"/>
    <property type="molecule type" value="Transcribed_RNA"/>
</dbReference>
<evidence type="ECO:0000256" key="2">
    <source>
        <dbReference type="SAM" id="Phobius"/>
    </source>
</evidence>
<feature type="compositionally biased region" description="Acidic residues" evidence="1">
    <location>
        <begin position="98"/>
        <end position="111"/>
    </location>
</feature>
<proteinExistence type="predicted"/>
<evidence type="ECO:0000313" key="3">
    <source>
        <dbReference type="EMBL" id="JAC54460.1"/>
    </source>
</evidence>